<dbReference type="Gene3D" id="3.30.9.10">
    <property type="entry name" value="D-Amino Acid Oxidase, subunit A, domain 2"/>
    <property type="match status" value="1"/>
</dbReference>
<comment type="pathway">
    <text evidence="3">Polyol metabolism; glycerol degradation.</text>
</comment>
<dbReference type="InterPro" id="IPR000447">
    <property type="entry name" value="G3P_DH_FAD-dep"/>
</dbReference>
<keyword evidence="7" id="KW-0809">Transit peptide</keyword>
<dbReference type="AlphaFoldDB" id="A0A0F7SFM7"/>
<dbReference type="FunFam" id="3.30.9.10:FF:000037">
    <property type="entry name" value="Glycerol-3-phosphate dehydrogenase"/>
    <property type="match status" value="1"/>
</dbReference>
<dbReference type="GO" id="GO:0005739">
    <property type="term" value="C:mitochondrion"/>
    <property type="evidence" value="ECO:0007669"/>
    <property type="project" value="UniProtKB-SubCell"/>
</dbReference>
<keyword evidence="9" id="KW-0496">Mitochondrion</keyword>
<protein>
    <recommendedName>
        <fullName evidence="10">Glycerol-3-phosphate dehydrogenase</fullName>
        <ecNumber evidence="10">1.1.5.3</ecNumber>
    </recommendedName>
</protein>
<evidence type="ECO:0000256" key="1">
    <source>
        <dbReference type="ARBA" id="ARBA00001974"/>
    </source>
</evidence>
<dbReference type="Pfam" id="PF13499">
    <property type="entry name" value="EF-hand_7"/>
    <property type="match status" value="1"/>
</dbReference>
<comment type="catalytic activity">
    <reaction evidence="10">
        <text>a quinone + sn-glycerol 3-phosphate = dihydroxyacetone phosphate + a quinol</text>
        <dbReference type="Rhea" id="RHEA:18977"/>
        <dbReference type="ChEBI" id="CHEBI:24646"/>
        <dbReference type="ChEBI" id="CHEBI:57597"/>
        <dbReference type="ChEBI" id="CHEBI:57642"/>
        <dbReference type="ChEBI" id="CHEBI:132124"/>
        <dbReference type="EC" id="1.1.5.3"/>
    </reaction>
</comment>
<feature type="transmembrane region" description="Helical" evidence="11">
    <location>
        <begin position="12"/>
        <end position="31"/>
    </location>
</feature>
<dbReference type="GO" id="GO:0004368">
    <property type="term" value="F:glycerol-3-phosphate dehydrogenase (quinone) activity"/>
    <property type="evidence" value="ECO:0007669"/>
    <property type="project" value="UniProtKB-EC"/>
</dbReference>
<dbReference type="GO" id="GO:0006072">
    <property type="term" value="P:glycerol-3-phosphate metabolic process"/>
    <property type="evidence" value="ECO:0007669"/>
    <property type="project" value="UniProtKB-UniRule"/>
</dbReference>
<name>A0A0F7SFM7_PHARH</name>
<dbReference type="InterPro" id="IPR002048">
    <property type="entry name" value="EF_hand_dom"/>
</dbReference>
<dbReference type="InterPro" id="IPR031656">
    <property type="entry name" value="DAO_C"/>
</dbReference>
<dbReference type="InterPro" id="IPR038299">
    <property type="entry name" value="DAO_C_sf"/>
</dbReference>
<keyword evidence="5 10" id="KW-0285">Flavoprotein</keyword>
<accession>A0A0F7SFM7</accession>
<dbReference type="Pfam" id="PF01266">
    <property type="entry name" value="DAO"/>
    <property type="match status" value="1"/>
</dbReference>
<evidence type="ECO:0000259" key="12">
    <source>
        <dbReference type="PROSITE" id="PS50222"/>
    </source>
</evidence>
<comment type="cofactor">
    <cofactor evidence="1 10">
        <name>FAD</name>
        <dbReference type="ChEBI" id="CHEBI:57692"/>
    </cofactor>
</comment>
<dbReference type="InterPro" id="IPR006076">
    <property type="entry name" value="FAD-dep_OxRdtase"/>
</dbReference>
<evidence type="ECO:0000313" key="13">
    <source>
        <dbReference type="EMBL" id="CDZ96393.1"/>
    </source>
</evidence>
<evidence type="ECO:0000256" key="3">
    <source>
        <dbReference type="ARBA" id="ARBA00004745"/>
    </source>
</evidence>
<comment type="subcellular location">
    <subcellularLocation>
        <location evidence="2">Mitochondrion</location>
    </subcellularLocation>
</comment>
<comment type="similarity">
    <text evidence="4 10">Belongs to the FAD-dependent glycerol-3-phosphate dehydrogenase family.</text>
</comment>
<evidence type="ECO:0000256" key="11">
    <source>
        <dbReference type="SAM" id="Phobius"/>
    </source>
</evidence>
<evidence type="ECO:0000256" key="2">
    <source>
        <dbReference type="ARBA" id="ARBA00004173"/>
    </source>
</evidence>
<dbReference type="SUPFAM" id="SSF54373">
    <property type="entry name" value="FAD-linked reductases, C-terminal domain"/>
    <property type="match status" value="1"/>
</dbReference>
<dbReference type="PROSITE" id="PS00977">
    <property type="entry name" value="FAD_G3PDH_1"/>
    <property type="match status" value="1"/>
</dbReference>
<keyword evidence="11" id="KW-1133">Transmembrane helix</keyword>
<sequence length="764" mass="84719">MFRRALPRISKPYLYAGAITTTALVGTTYALSNSPLSLEAATRLNEKSKYSRPGPLWSPPTRAQMIDNLKKSGKGVKVAKFEEKDQQEFDLLVVGGGATGSGVALDAASRGLKVALVERDDFSSGTSSKSTKLVHGGVRYLQKAIFELDYDQYKLVVEALRERRIFLETAPYLSHMLPILLPTYTWWQLPYYYVGCKMYDILAGSEGGNIGAYWMGKSKVLDAFPMLKQEGLTGGVVYYDGQHNDSRMNMALILSAVHNGATVANYVSVVALLKDEAGKLRGARVRDELNGEEWEVKAKGIINATGPFSDGLRKLDEPMTQEIVAPSSGVHITLPAYYGPKTMGLLDPNTSDGRVIFFLPWQGNVIAGTTDAPTNVEQNPIPSEKEIQWILDEVRNYLSPDIKVRRGDVLSAWSGIRPLVRDPAAKDTQSLVRNHMINISESGLLTIAGGKWTTYRAMAEETVDEAVKHFGLKTDGKSETAHIKLIGSHGWTNLMFVKLIQQFGLDIEVAKHLSENYGDRAWTICSMAAPTGYAWPLHGIRLSPNYPVIEAEVRYACRFEYAQHAADFIGRRSRLSFLNTDATISALPRILEIMASELGWNQERVEKEFDSALYYLRSMGLAEHKANIKLADVPRVTSSISPARLPGVDEAAFYSRALFTPEEVADLKTRFQKMDFDQDEMITAKDLKHALSRLGYSSVEDETIQAIISEVDFDRRGAIFFDDFCELAAGMKELSIDSAFTHITMGDSDYFRNKISPEKSGGGV</sequence>
<evidence type="ECO:0000256" key="5">
    <source>
        <dbReference type="ARBA" id="ARBA00022630"/>
    </source>
</evidence>
<keyword evidence="11" id="KW-0472">Membrane</keyword>
<dbReference type="Gene3D" id="1.10.8.870">
    <property type="entry name" value="Alpha-glycerophosphate oxidase, cap domain"/>
    <property type="match status" value="1"/>
</dbReference>
<dbReference type="SUPFAM" id="SSF47473">
    <property type="entry name" value="EF-hand"/>
    <property type="match status" value="1"/>
</dbReference>
<dbReference type="CDD" id="cd00051">
    <property type="entry name" value="EFh"/>
    <property type="match status" value="1"/>
</dbReference>
<evidence type="ECO:0000256" key="7">
    <source>
        <dbReference type="ARBA" id="ARBA00022946"/>
    </source>
</evidence>
<organism evidence="13">
    <name type="scientific">Phaffia rhodozyma</name>
    <name type="common">Yeast</name>
    <name type="synonym">Xanthophyllomyces dendrorhous</name>
    <dbReference type="NCBI Taxonomy" id="264483"/>
    <lineage>
        <taxon>Eukaryota</taxon>
        <taxon>Fungi</taxon>
        <taxon>Dikarya</taxon>
        <taxon>Basidiomycota</taxon>
        <taxon>Agaricomycotina</taxon>
        <taxon>Tremellomycetes</taxon>
        <taxon>Cystofilobasidiales</taxon>
        <taxon>Mrakiaceae</taxon>
        <taxon>Phaffia</taxon>
    </lineage>
</organism>
<dbReference type="PANTHER" id="PTHR11985:SF15">
    <property type="entry name" value="GLYCEROL-3-PHOSPHATE DEHYDROGENASE, MITOCHONDRIAL"/>
    <property type="match status" value="1"/>
</dbReference>
<proteinExistence type="inferred from homology"/>
<dbReference type="PANTHER" id="PTHR11985">
    <property type="entry name" value="GLYCEROL-3-PHOSPHATE DEHYDROGENASE"/>
    <property type="match status" value="1"/>
</dbReference>
<reference evidence="13" key="1">
    <citation type="submission" date="2014-08" db="EMBL/GenBank/DDBJ databases">
        <authorList>
            <person name="Sharma Rahul"/>
            <person name="Thines Marco"/>
        </authorList>
    </citation>
    <scope>NUCLEOTIDE SEQUENCE</scope>
</reference>
<evidence type="ECO:0000256" key="10">
    <source>
        <dbReference type="RuleBase" id="RU361217"/>
    </source>
</evidence>
<dbReference type="PROSITE" id="PS50222">
    <property type="entry name" value="EF_HAND_2"/>
    <property type="match status" value="2"/>
</dbReference>
<dbReference type="EC" id="1.1.5.3" evidence="10"/>
<dbReference type="InterPro" id="IPR036188">
    <property type="entry name" value="FAD/NAD-bd_sf"/>
</dbReference>
<evidence type="ECO:0000256" key="8">
    <source>
        <dbReference type="ARBA" id="ARBA00023002"/>
    </source>
</evidence>
<evidence type="ECO:0000256" key="6">
    <source>
        <dbReference type="ARBA" id="ARBA00022827"/>
    </source>
</evidence>
<dbReference type="SUPFAM" id="SSF51905">
    <property type="entry name" value="FAD/NAD(P)-binding domain"/>
    <property type="match status" value="1"/>
</dbReference>
<keyword evidence="11" id="KW-0812">Transmembrane</keyword>
<dbReference type="InterPro" id="IPR011992">
    <property type="entry name" value="EF-hand-dom_pair"/>
</dbReference>
<dbReference type="EMBL" id="LN483144">
    <property type="protein sequence ID" value="CDZ96393.1"/>
    <property type="molecule type" value="Genomic_DNA"/>
</dbReference>
<keyword evidence="8 10" id="KW-0560">Oxidoreductase</keyword>
<dbReference type="PROSITE" id="PS00978">
    <property type="entry name" value="FAD_G3PDH_2"/>
    <property type="match status" value="1"/>
</dbReference>
<feature type="domain" description="EF-hand" evidence="12">
    <location>
        <begin position="662"/>
        <end position="697"/>
    </location>
</feature>
<dbReference type="PRINTS" id="PR01001">
    <property type="entry name" value="FADG3PDH"/>
</dbReference>
<dbReference type="Gene3D" id="1.10.238.10">
    <property type="entry name" value="EF-hand"/>
    <property type="match status" value="1"/>
</dbReference>
<dbReference type="GO" id="GO:0005509">
    <property type="term" value="F:calcium ion binding"/>
    <property type="evidence" value="ECO:0007669"/>
    <property type="project" value="InterPro"/>
</dbReference>
<evidence type="ECO:0000256" key="4">
    <source>
        <dbReference type="ARBA" id="ARBA00007330"/>
    </source>
</evidence>
<dbReference type="SMART" id="SM00054">
    <property type="entry name" value="EFh"/>
    <property type="match status" value="2"/>
</dbReference>
<keyword evidence="6" id="KW-0274">FAD</keyword>
<dbReference type="Pfam" id="PF16901">
    <property type="entry name" value="DAO_C"/>
    <property type="match status" value="1"/>
</dbReference>
<feature type="domain" description="EF-hand" evidence="12">
    <location>
        <begin position="699"/>
        <end position="734"/>
    </location>
</feature>
<evidence type="ECO:0000256" key="9">
    <source>
        <dbReference type="ARBA" id="ARBA00023128"/>
    </source>
</evidence>
<dbReference type="Gene3D" id="3.50.50.60">
    <property type="entry name" value="FAD/NAD(P)-binding domain"/>
    <property type="match status" value="1"/>
</dbReference>